<gene>
    <name evidence="3" type="ORF">LCGC14_1259490</name>
</gene>
<keyword evidence="1" id="KW-0677">Repeat</keyword>
<evidence type="ECO:0000313" key="3">
    <source>
        <dbReference type="EMBL" id="KKM88367.1"/>
    </source>
</evidence>
<sequence length="421" mass="47334">MKRAALLTALLLLEAGCAAPADSKELNRPVCQSLVNAKLVTIEIIRVNGVSAPGLAVEDAIKGFSKYVAGEVRTVEGKPVELQVDKDGLLNQSQLNPVIAKASHRGQSDISILLIPGLSVYRHRGGCRKVKGGRHVITLQTKHVDRGTPLLVAREKWWELVIKHELLHALEVPYDSSHAWSKGHCTHPQCILYPRVDGRSMIVGILRLGPPMDLCHVCRREIRQAQKAARGKLLEPQEPYDHMKWLDELVRLNPKIPNVYTMRGMQHNLRKDYDKAIVDLTTAIDVSGEHHLCYLNRACVFKTKGDLDAAKRDLDRMAEMVPNKAPALNNLAWILATHRDKWVRNGAYAVKIARRACELTEWKNPMLLDTLAAAYAESGLFDEAVEYQDKAISLADKKMAESFRRRLELYRAGKPYRKTPH</sequence>
<dbReference type="Pfam" id="PF13181">
    <property type="entry name" value="TPR_8"/>
    <property type="match status" value="1"/>
</dbReference>
<dbReference type="AlphaFoldDB" id="A0A0F9P4J1"/>
<dbReference type="SUPFAM" id="SSF48452">
    <property type="entry name" value="TPR-like"/>
    <property type="match status" value="1"/>
</dbReference>
<protein>
    <submittedName>
        <fullName evidence="3">Uncharacterized protein</fullName>
    </submittedName>
</protein>
<evidence type="ECO:0000256" key="2">
    <source>
        <dbReference type="ARBA" id="ARBA00022803"/>
    </source>
</evidence>
<keyword evidence="2" id="KW-0802">TPR repeat</keyword>
<reference evidence="3" key="1">
    <citation type="journal article" date="2015" name="Nature">
        <title>Complex archaea that bridge the gap between prokaryotes and eukaryotes.</title>
        <authorList>
            <person name="Spang A."/>
            <person name="Saw J.H."/>
            <person name="Jorgensen S.L."/>
            <person name="Zaremba-Niedzwiedzka K."/>
            <person name="Martijn J."/>
            <person name="Lind A.E."/>
            <person name="van Eijk R."/>
            <person name="Schleper C."/>
            <person name="Guy L."/>
            <person name="Ettema T.J."/>
        </authorList>
    </citation>
    <scope>NUCLEOTIDE SEQUENCE</scope>
</reference>
<organism evidence="3">
    <name type="scientific">marine sediment metagenome</name>
    <dbReference type="NCBI Taxonomy" id="412755"/>
    <lineage>
        <taxon>unclassified sequences</taxon>
        <taxon>metagenomes</taxon>
        <taxon>ecological metagenomes</taxon>
    </lineage>
</organism>
<dbReference type="InterPro" id="IPR050498">
    <property type="entry name" value="Ycf3"/>
</dbReference>
<name>A0A0F9P4J1_9ZZZZ</name>
<dbReference type="InterPro" id="IPR019734">
    <property type="entry name" value="TPR_rpt"/>
</dbReference>
<dbReference type="SMART" id="SM00028">
    <property type="entry name" value="TPR"/>
    <property type="match status" value="3"/>
</dbReference>
<evidence type="ECO:0000256" key="1">
    <source>
        <dbReference type="ARBA" id="ARBA00022737"/>
    </source>
</evidence>
<accession>A0A0F9P4J1</accession>
<dbReference type="InterPro" id="IPR011990">
    <property type="entry name" value="TPR-like_helical_dom_sf"/>
</dbReference>
<dbReference type="PANTHER" id="PTHR44858:SF1">
    <property type="entry name" value="UDP-N-ACETYLGLUCOSAMINE--PEPTIDE N-ACETYLGLUCOSAMINYLTRANSFERASE SPINDLY-RELATED"/>
    <property type="match status" value="1"/>
</dbReference>
<comment type="caution">
    <text evidence="3">The sequence shown here is derived from an EMBL/GenBank/DDBJ whole genome shotgun (WGS) entry which is preliminary data.</text>
</comment>
<dbReference type="PANTHER" id="PTHR44858">
    <property type="entry name" value="TETRATRICOPEPTIDE REPEAT PROTEIN 6"/>
    <property type="match status" value="1"/>
</dbReference>
<proteinExistence type="predicted"/>
<dbReference type="Gene3D" id="1.25.40.10">
    <property type="entry name" value="Tetratricopeptide repeat domain"/>
    <property type="match status" value="1"/>
</dbReference>
<dbReference type="EMBL" id="LAZR01006966">
    <property type="protein sequence ID" value="KKM88367.1"/>
    <property type="molecule type" value="Genomic_DNA"/>
</dbReference>